<feature type="transmembrane region" description="Helical" evidence="2">
    <location>
        <begin position="152"/>
        <end position="168"/>
    </location>
</feature>
<dbReference type="GeneID" id="39329482"/>
<reference evidence="3" key="1">
    <citation type="journal article" date="2018" name="New Phytol.">
        <title>Lycophyte plastid genomics: extreme variation in GC, gene and intron content and multiple inversions between a direct and inverted orientation of the rRNA repeat.</title>
        <authorList>
            <person name="Mower J.P."/>
            <person name="Ma P.F."/>
            <person name="Grewe F."/>
            <person name="Taylor A."/>
            <person name="Michael T.P."/>
            <person name="VanBuren R."/>
            <person name="Qiu Y.L."/>
        </authorList>
    </citation>
    <scope>NUCLEOTIDE SEQUENCE</scope>
</reference>
<feature type="region of interest" description="Disordered" evidence="1">
    <location>
        <begin position="848"/>
        <end position="873"/>
    </location>
</feature>
<geneLocation type="plastid" evidence="3"/>
<evidence type="ECO:0000256" key="1">
    <source>
        <dbReference type="SAM" id="MobiDB-lite"/>
    </source>
</evidence>
<keyword evidence="2" id="KW-0812">Transmembrane</keyword>
<organism evidence="3">
    <name type="scientific">Selaginella lepidophylla</name>
    <name type="common">Resurrection plant</name>
    <name type="synonym">Lycopodium lepidophyllum</name>
    <dbReference type="NCBI Taxonomy" id="59777"/>
    <lineage>
        <taxon>Eukaryota</taxon>
        <taxon>Viridiplantae</taxon>
        <taxon>Streptophyta</taxon>
        <taxon>Embryophyta</taxon>
        <taxon>Tracheophyta</taxon>
        <taxon>Lycopodiopsida</taxon>
        <taxon>Selaginellales</taxon>
        <taxon>Selaginellaceae</taxon>
        <taxon>Selaginella</taxon>
    </lineage>
</organism>
<dbReference type="RefSeq" id="YP_009555762.1">
    <property type="nucleotide sequence ID" value="NC_040927.1"/>
</dbReference>
<evidence type="ECO:0000313" key="3">
    <source>
        <dbReference type="EMBL" id="AZU95879.1"/>
    </source>
</evidence>
<dbReference type="PANTHER" id="PTHR33163:SF40">
    <property type="entry name" value="PROTEIN TIC 214"/>
    <property type="match status" value="1"/>
</dbReference>
<feature type="compositionally biased region" description="Basic and acidic residues" evidence="1">
    <location>
        <begin position="848"/>
        <end position="864"/>
    </location>
</feature>
<feature type="region of interest" description="Disordered" evidence="1">
    <location>
        <begin position="1521"/>
        <end position="1540"/>
    </location>
</feature>
<dbReference type="PANTHER" id="PTHR33163">
    <property type="entry name" value="PROTEIN TIC 214-RELATED"/>
    <property type="match status" value="1"/>
</dbReference>
<dbReference type="EMBL" id="MK089531">
    <property type="protein sequence ID" value="AZU95879.1"/>
    <property type="molecule type" value="Genomic_DNA"/>
</dbReference>
<feature type="transmembrane region" description="Helical" evidence="2">
    <location>
        <begin position="233"/>
        <end position="251"/>
    </location>
</feature>
<keyword evidence="3" id="KW-0934">Plastid</keyword>
<name>A0A3T0IB03_SELLP</name>
<dbReference type="Pfam" id="PF05758">
    <property type="entry name" value="Ycf1"/>
    <property type="match status" value="3"/>
</dbReference>
<keyword evidence="2" id="KW-1133">Transmembrane helix</keyword>
<sequence length="1591" mass="179573">MQKWALHLCSPRVPAPSWVKMSGPLILFGLYCGFTATLPMGLYLLSIARIAPASEREIGGGSVASVSVMGQLVIILSVYYLRTYVTLVKPHAVTLLVLPYILFCRHRILYHLSLGGEEGALRATTGLHTGAAASRAYAATSRSSITVRSRRNTLLDIFLVSLFHYVFLFSPAPARLVKLIVYRRSDQFIFAVSSLCGWFGGSILLKYLVELLAVTKIDSYDGFYGLGLVDGRLINRISSILVTALCLLYLGRTPVPVSFSEKRHEFRSDGSIQELSWLDTWPTSVFDYRRGVRPFRYVKDCYNSASPSKREISEHCFHSSVVNGGQRLSLSFIPSLSIFGNNLDRYINTVPGNPTSTGGDPIIYREWVRIGERKGSYLNNELTDRLGALEHGYSLIEVVDTENGFYGQGKSAFARIYDPCLSKKLRGRILELRSTWLLTHRAYRRIAPNYFSWGYTYLTRASAKGGRNTRTRREELAPTQGYVSKSNYYLSVVARLMRMHDDAWLGSIFKQKPQNVSNLMTNDTSLGPSNDIRSMRVKNVTYVINERTGVPRVRKRPVLQPDYRRNLVIGSMRARRRKTLVWEPSQYRTKSTFSLRFFETDEPPQSIPDMNAKSISVPCLPREEARLKNFITPHATIVTGATRAATAKRWDFPTAHWVRGCLLISQSYIRRNVVLPTLIMLKNICYFVVFQTSDWAEDWNELGKEIYVGCNYDGTEVSSKGLPPLWHREGVQIKIVNPFHLKHRHNLVPKRLVPGHYDETEFDPTVTTRNGGGKPASSCEAGRRGRSSFGGEPGYGYLTMLGFQTTLPFGSRKRRAPSFWKPFLKDAKLKWSGNILGIRQIIHDRVFSRSGRGPDTHAEHREPSVDTSTDGSRGDIALGFEPGEHARCSYELNGGSNDFPNEVTIGKECLQVGAPSALSEYMARASIEELESFLRRSRGRANDKTIGLPYRERVPAGSLSGEDQRHLDGTFLRDMPIPTNRTSRGMRTQLIRIMTRLVRALLRGARRFVFGCRSLSTRFNLRLVKRLMRQVLRVRSYAGMYFGRSEDQSGSDTNPFIRARDSVAGKGWIDPPGHSRGARLISRAYAFCAVWRLGAGNKCPRSIGLECHNHKLCADVKRGTYSPAASGTQGILGGEPRAIGRRAWDKWLLDLRQYDVPPEIWRRIAPQRWSAEVGHLCGDNFGNNSQEKDQAMGLGEAVPQRVTPAGFAQADTIRAGKIDRQCKGNLLSQSYLELASTLAGVRVCPSAGAPRQGGVLAPNARTPWDMRQNCIVNYENGGRTKEGRMNVRNGINSNLRLWLYIGIIKRFHILEMPDCIATRSLKSITREPNISFIGGRAFAGRQSSSYDWIGKEFWEYRIDRWDLRSEQLAARMTKVRDATNALHALPTAPDSAGSAQRSRLESIYESMLRDMALLLYYARADRKGTLQENQGHRIAEAVDDRFLTCKMLSVLLNFQNRFKVILYLVPYDELMSRIRVLGNRNGTISYSSHIGDTLLPRRRTELGILESLHRGELDSGDRRAEFKGSAAGSHEQRNGEPLTQDWRNAAEAETRIMKSIIWPCYRLEDLSCMNRFWFNTSNGSRFAMPRVCLYP</sequence>
<protein>
    <submittedName>
        <fullName evidence="3">Hypothetical chloroplast RF1</fullName>
    </submittedName>
</protein>
<feature type="transmembrane region" description="Helical" evidence="2">
    <location>
        <begin position="188"/>
        <end position="209"/>
    </location>
</feature>
<feature type="region of interest" description="Disordered" evidence="1">
    <location>
        <begin position="762"/>
        <end position="785"/>
    </location>
</feature>
<gene>
    <name evidence="3" type="primary">ycf1</name>
</gene>
<feature type="transmembrane region" description="Helical" evidence="2">
    <location>
        <begin position="58"/>
        <end position="81"/>
    </location>
</feature>
<dbReference type="GO" id="GO:0016020">
    <property type="term" value="C:membrane"/>
    <property type="evidence" value="ECO:0007669"/>
    <property type="project" value="InterPro"/>
</dbReference>
<feature type="transmembrane region" description="Helical" evidence="2">
    <location>
        <begin position="25"/>
        <end position="46"/>
    </location>
</feature>
<evidence type="ECO:0000256" key="2">
    <source>
        <dbReference type="SAM" id="Phobius"/>
    </source>
</evidence>
<dbReference type="InterPro" id="IPR008896">
    <property type="entry name" value="TIC214"/>
</dbReference>
<feature type="transmembrane region" description="Helical" evidence="2">
    <location>
        <begin position="87"/>
        <end position="104"/>
    </location>
</feature>
<keyword evidence="2" id="KW-0472">Membrane</keyword>
<proteinExistence type="predicted"/>
<accession>A0A3T0IB03</accession>